<evidence type="ECO:0000256" key="9">
    <source>
        <dbReference type="ARBA" id="ARBA00022842"/>
    </source>
</evidence>
<comment type="cofactor">
    <cofactor evidence="2 11">
        <name>Mg(2+)</name>
        <dbReference type="ChEBI" id="CHEBI:18420"/>
    </cofactor>
</comment>
<evidence type="ECO:0000256" key="8">
    <source>
        <dbReference type="ARBA" id="ARBA00022840"/>
    </source>
</evidence>
<dbReference type="Proteomes" id="UP000278746">
    <property type="component" value="Unassembled WGS sequence"/>
</dbReference>
<dbReference type="InterPro" id="IPR029056">
    <property type="entry name" value="Ribokinase-like"/>
</dbReference>
<feature type="binding site" evidence="11">
    <location>
        <position position="44"/>
    </location>
    <ligand>
        <name>substrate</name>
    </ligand>
</feature>
<dbReference type="PANTHER" id="PTHR20858:SF17">
    <property type="entry name" value="HYDROXYMETHYLPYRIMIDINE_PHOSPHOMETHYLPYRIMIDINE KINASE THI20-RELATED"/>
    <property type="match status" value="1"/>
</dbReference>
<dbReference type="OrthoDB" id="9778146at2"/>
<reference evidence="12 13" key="1">
    <citation type="submission" date="2018-10" db="EMBL/GenBank/DDBJ databases">
        <title>Bacillus Keqinensis sp. nov., a moderately halophilic bacterium isolated from a saline-alkaline lake.</title>
        <authorList>
            <person name="Wang H."/>
        </authorList>
    </citation>
    <scope>NUCLEOTIDE SEQUENCE [LARGE SCALE GENOMIC DNA]</scope>
    <source>
        <strain evidence="12 13">KQ-3</strain>
    </source>
</reference>
<evidence type="ECO:0000256" key="5">
    <source>
        <dbReference type="ARBA" id="ARBA00022723"/>
    </source>
</evidence>
<comment type="similarity">
    <text evidence="11">Belongs to the Thz kinase family.</text>
</comment>
<comment type="catalytic activity">
    <reaction evidence="1 11">
        <text>5-(2-hydroxyethyl)-4-methylthiazole + ATP = 4-methyl-5-(2-phosphooxyethyl)-thiazole + ADP + H(+)</text>
        <dbReference type="Rhea" id="RHEA:24212"/>
        <dbReference type="ChEBI" id="CHEBI:15378"/>
        <dbReference type="ChEBI" id="CHEBI:17957"/>
        <dbReference type="ChEBI" id="CHEBI:30616"/>
        <dbReference type="ChEBI" id="CHEBI:58296"/>
        <dbReference type="ChEBI" id="CHEBI:456216"/>
        <dbReference type="EC" id="2.7.1.50"/>
    </reaction>
</comment>
<keyword evidence="6 11" id="KW-0547">Nucleotide-binding</keyword>
<proteinExistence type="inferred from homology"/>
<feature type="binding site" evidence="11">
    <location>
        <position position="166"/>
    </location>
    <ligand>
        <name>ATP</name>
        <dbReference type="ChEBI" id="CHEBI:30616"/>
    </ligand>
</feature>
<dbReference type="PRINTS" id="PR01099">
    <property type="entry name" value="HYETHTZKNASE"/>
</dbReference>
<dbReference type="UniPathway" id="UPA00060">
    <property type="reaction ID" value="UER00139"/>
</dbReference>
<dbReference type="EMBL" id="RHIB01000001">
    <property type="protein sequence ID" value="RNA69788.1"/>
    <property type="molecule type" value="Genomic_DNA"/>
</dbReference>
<keyword evidence="5 11" id="KW-0479">Metal-binding</keyword>
<dbReference type="GO" id="GO:0009229">
    <property type="term" value="P:thiamine diphosphate biosynthetic process"/>
    <property type="evidence" value="ECO:0007669"/>
    <property type="project" value="UniProtKB-UniRule"/>
</dbReference>
<feature type="binding site" evidence="11">
    <location>
        <position position="193"/>
    </location>
    <ligand>
        <name>substrate</name>
    </ligand>
</feature>
<evidence type="ECO:0000256" key="7">
    <source>
        <dbReference type="ARBA" id="ARBA00022777"/>
    </source>
</evidence>
<keyword evidence="10 11" id="KW-0784">Thiamine biosynthesis</keyword>
<dbReference type="Pfam" id="PF02110">
    <property type="entry name" value="HK"/>
    <property type="match status" value="1"/>
</dbReference>
<dbReference type="GO" id="GO:0005829">
    <property type="term" value="C:cytosol"/>
    <property type="evidence" value="ECO:0007669"/>
    <property type="project" value="TreeGrafter"/>
</dbReference>
<comment type="pathway">
    <text evidence="3 11">Cofactor biosynthesis; thiamine diphosphate biosynthesis; 4-methyl-5-(2-phosphoethyl)-thiazole from 5-(2-hydroxyethyl)-4-methylthiazole: step 1/1.</text>
</comment>
<dbReference type="EC" id="2.7.1.50" evidence="11"/>
<keyword evidence="7 11" id="KW-0418">Kinase</keyword>
<dbReference type="GO" id="GO:0009228">
    <property type="term" value="P:thiamine biosynthetic process"/>
    <property type="evidence" value="ECO:0007669"/>
    <property type="project" value="UniProtKB-KW"/>
</dbReference>
<evidence type="ECO:0000256" key="6">
    <source>
        <dbReference type="ARBA" id="ARBA00022741"/>
    </source>
</evidence>
<dbReference type="SUPFAM" id="SSF53613">
    <property type="entry name" value="Ribokinase-like"/>
    <property type="match status" value="1"/>
</dbReference>
<protein>
    <recommendedName>
        <fullName evidence="11">Hydroxyethylthiazole kinase</fullName>
        <ecNumber evidence="11">2.7.1.50</ecNumber>
    </recommendedName>
    <alternativeName>
        <fullName evidence="11">4-methyl-5-beta-hydroxyethylthiazole kinase</fullName>
        <shortName evidence="11">TH kinase</shortName>
        <shortName evidence="11">Thz kinase</shortName>
    </alternativeName>
</protein>
<dbReference type="NCBIfam" id="NF006830">
    <property type="entry name" value="PRK09355.1"/>
    <property type="match status" value="1"/>
</dbReference>
<dbReference type="AlphaFoldDB" id="A0A3M7TW35"/>
<evidence type="ECO:0000256" key="2">
    <source>
        <dbReference type="ARBA" id="ARBA00001946"/>
    </source>
</evidence>
<evidence type="ECO:0000313" key="13">
    <source>
        <dbReference type="Proteomes" id="UP000278746"/>
    </source>
</evidence>
<evidence type="ECO:0000256" key="10">
    <source>
        <dbReference type="ARBA" id="ARBA00022977"/>
    </source>
</evidence>
<accession>A0A3M7TW35</accession>
<dbReference type="GO" id="GO:0008902">
    <property type="term" value="F:hydroxymethylpyrimidine kinase activity"/>
    <property type="evidence" value="ECO:0007669"/>
    <property type="project" value="TreeGrafter"/>
</dbReference>
<dbReference type="Gene3D" id="3.40.1190.20">
    <property type="match status" value="1"/>
</dbReference>
<keyword evidence="9 11" id="KW-0460">Magnesium</keyword>
<dbReference type="CDD" id="cd01170">
    <property type="entry name" value="THZ_kinase"/>
    <property type="match status" value="1"/>
</dbReference>
<organism evidence="12 13">
    <name type="scientific">Alteribacter keqinensis</name>
    <dbReference type="NCBI Taxonomy" id="2483800"/>
    <lineage>
        <taxon>Bacteria</taxon>
        <taxon>Bacillati</taxon>
        <taxon>Bacillota</taxon>
        <taxon>Bacilli</taxon>
        <taxon>Bacillales</taxon>
        <taxon>Bacillaceae</taxon>
        <taxon>Alteribacter</taxon>
    </lineage>
</organism>
<dbReference type="PIRSF" id="PIRSF000513">
    <property type="entry name" value="Thz_kinase"/>
    <property type="match status" value="1"/>
</dbReference>
<dbReference type="GO" id="GO:0005524">
    <property type="term" value="F:ATP binding"/>
    <property type="evidence" value="ECO:0007669"/>
    <property type="project" value="UniProtKB-UniRule"/>
</dbReference>
<evidence type="ECO:0000256" key="11">
    <source>
        <dbReference type="HAMAP-Rule" id="MF_00228"/>
    </source>
</evidence>
<dbReference type="RefSeq" id="WP_122897300.1">
    <property type="nucleotide sequence ID" value="NZ_RHIB01000001.1"/>
</dbReference>
<sequence>MEEKVIKLRQAVEEASPLIHNITNVVVTNFTANGLYAIGASPVMANAREEVGEMASISQGLVLNIGTLNETQVESMYLAGKSANENNVPVVLDPVGAGATTYRTETARNLLNEINVTLIRGNAGEISNLINEKVDMKGVDSKQELTDAVVVAGKAAREFGTFVALTGKTDVVTDGERTYYIKNGSPRLTKVTGTGCLLSSVTSAFLAVGEDDPLEAVASAIAYYGIAAEVAAEKARDFGIGHFQPFFFNELETLDHEEIKQRLSCREEEI</sequence>
<keyword evidence="8 11" id="KW-0067">ATP-binding</keyword>
<comment type="function">
    <text evidence="11">Catalyzes the phosphorylation of the hydroxyl group of 4-methyl-5-beta-hydroxyethylthiazole (THZ).</text>
</comment>
<dbReference type="GO" id="GO:0000287">
    <property type="term" value="F:magnesium ion binding"/>
    <property type="evidence" value="ECO:0007669"/>
    <property type="project" value="UniProtKB-UniRule"/>
</dbReference>
<dbReference type="GO" id="GO:0008972">
    <property type="term" value="F:phosphomethylpyrimidine kinase activity"/>
    <property type="evidence" value="ECO:0007669"/>
    <property type="project" value="TreeGrafter"/>
</dbReference>
<evidence type="ECO:0000256" key="3">
    <source>
        <dbReference type="ARBA" id="ARBA00004868"/>
    </source>
</evidence>
<dbReference type="InterPro" id="IPR000417">
    <property type="entry name" value="Hyethyz_kinase"/>
</dbReference>
<keyword evidence="13" id="KW-1185">Reference proteome</keyword>
<dbReference type="HAMAP" id="MF_00228">
    <property type="entry name" value="Thz_kinase"/>
    <property type="match status" value="1"/>
</dbReference>
<evidence type="ECO:0000256" key="4">
    <source>
        <dbReference type="ARBA" id="ARBA00022679"/>
    </source>
</evidence>
<dbReference type="PANTHER" id="PTHR20858">
    <property type="entry name" value="PHOSPHOMETHYLPYRIMIDINE KINASE"/>
    <property type="match status" value="1"/>
</dbReference>
<keyword evidence="4 11" id="KW-0808">Transferase</keyword>
<evidence type="ECO:0000313" key="12">
    <source>
        <dbReference type="EMBL" id="RNA69788.1"/>
    </source>
</evidence>
<name>A0A3M7TW35_9BACI</name>
<evidence type="ECO:0000256" key="1">
    <source>
        <dbReference type="ARBA" id="ARBA00001771"/>
    </source>
</evidence>
<dbReference type="NCBIfam" id="TIGR00694">
    <property type="entry name" value="thiM"/>
    <property type="match status" value="1"/>
</dbReference>
<comment type="caution">
    <text evidence="12">The sequence shown here is derived from an EMBL/GenBank/DDBJ whole genome shotgun (WGS) entry which is preliminary data.</text>
</comment>
<dbReference type="GO" id="GO:0004417">
    <property type="term" value="F:hydroxyethylthiazole kinase activity"/>
    <property type="evidence" value="ECO:0007669"/>
    <property type="project" value="UniProtKB-UniRule"/>
</dbReference>
<gene>
    <name evidence="11" type="primary">thiM</name>
    <name evidence="12" type="ORF">EBO34_07590</name>
</gene>
<feature type="binding site" evidence="11">
    <location>
        <position position="120"/>
    </location>
    <ligand>
        <name>ATP</name>
        <dbReference type="ChEBI" id="CHEBI:30616"/>
    </ligand>
</feature>